<accession>Q228B3</accession>
<name>Q228B3_TETTS</name>
<feature type="non-terminal residue" evidence="3">
    <location>
        <position position="1"/>
    </location>
</feature>
<dbReference type="AlphaFoldDB" id="Q228B3"/>
<reference evidence="4" key="1">
    <citation type="journal article" date="2006" name="PLoS Biol.">
        <title>Macronuclear genome sequence of the ciliate Tetrahymena thermophila, a model eukaryote.</title>
        <authorList>
            <person name="Eisen J.A."/>
            <person name="Coyne R.S."/>
            <person name="Wu M."/>
            <person name="Wu D."/>
            <person name="Thiagarajan M."/>
            <person name="Wortman J.R."/>
            <person name="Badger J.H."/>
            <person name="Ren Q."/>
            <person name="Amedeo P."/>
            <person name="Jones K.M."/>
            <person name="Tallon L.J."/>
            <person name="Delcher A.L."/>
            <person name="Salzberg S.L."/>
            <person name="Silva J.C."/>
            <person name="Haas B.J."/>
            <person name="Majoros W.H."/>
            <person name="Farzad M."/>
            <person name="Carlton J.M."/>
            <person name="Smith R.K. Jr."/>
            <person name="Garg J."/>
            <person name="Pearlman R.E."/>
            <person name="Karrer K.M."/>
            <person name="Sun L."/>
            <person name="Manning G."/>
            <person name="Elde N.C."/>
            <person name="Turkewitz A.P."/>
            <person name="Asai D.J."/>
            <person name="Wilkes D.E."/>
            <person name="Wang Y."/>
            <person name="Cai H."/>
            <person name="Collins K."/>
            <person name="Stewart B.A."/>
            <person name="Lee S.R."/>
            <person name="Wilamowska K."/>
            <person name="Weinberg Z."/>
            <person name="Ruzzo W.L."/>
            <person name="Wloga D."/>
            <person name="Gaertig J."/>
            <person name="Frankel J."/>
            <person name="Tsao C.-C."/>
            <person name="Gorovsky M.A."/>
            <person name="Keeling P.J."/>
            <person name="Waller R.F."/>
            <person name="Patron N.J."/>
            <person name="Cherry J.M."/>
            <person name="Stover N.A."/>
            <person name="Krieger C.J."/>
            <person name="del Toro C."/>
            <person name="Ryder H.F."/>
            <person name="Williamson S.C."/>
            <person name="Barbeau R.A."/>
            <person name="Hamilton E.P."/>
            <person name="Orias E."/>
        </authorList>
    </citation>
    <scope>NUCLEOTIDE SEQUENCE [LARGE SCALE GENOMIC DNA]</scope>
    <source>
        <strain evidence="4">SB210</strain>
    </source>
</reference>
<gene>
    <name evidence="3" type="ORF">TTHERM_01609730</name>
</gene>
<dbReference type="KEGG" id="tet:TTHERM_01609730"/>
<organism evidence="3 4">
    <name type="scientific">Tetrahymena thermophila (strain SB210)</name>
    <dbReference type="NCBI Taxonomy" id="312017"/>
    <lineage>
        <taxon>Eukaryota</taxon>
        <taxon>Sar</taxon>
        <taxon>Alveolata</taxon>
        <taxon>Ciliophora</taxon>
        <taxon>Intramacronucleata</taxon>
        <taxon>Oligohymenophorea</taxon>
        <taxon>Hymenostomatida</taxon>
        <taxon>Tetrahymenina</taxon>
        <taxon>Tetrahymenidae</taxon>
        <taxon>Tetrahymena</taxon>
    </lineage>
</organism>
<feature type="coiled-coil region" evidence="1">
    <location>
        <begin position="414"/>
        <end position="441"/>
    </location>
</feature>
<dbReference type="EMBL" id="GG662617">
    <property type="protein sequence ID" value="EAR81627.2"/>
    <property type="molecule type" value="Genomic_DNA"/>
</dbReference>
<dbReference type="Proteomes" id="UP000009168">
    <property type="component" value="Unassembled WGS sequence"/>
</dbReference>
<feature type="compositionally biased region" description="Basic and acidic residues" evidence="2">
    <location>
        <begin position="1"/>
        <end position="10"/>
    </location>
</feature>
<dbReference type="RefSeq" id="XP_001029290.2">
    <property type="nucleotide sequence ID" value="XM_001029290.2"/>
</dbReference>
<proteinExistence type="predicted"/>
<evidence type="ECO:0000313" key="4">
    <source>
        <dbReference type="Proteomes" id="UP000009168"/>
    </source>
</evidence>
<dbReference type="HOGENOM" id="CLU_548044_0_0_1"/>
<evidence type="ECO:0000256" key="2">
    <source>
        <dbReference type="SAM" id="MobiDB-lite"/>
    </source>
</evidence>
<evidence type="ECO:0000313" key="3">
    <source>
        <dbReference type="EMBL" id="EAR81627.2"/>
    </source>
</evidence>
<keyword evidence="4" id="KW-1185">Reference proteome</keyword>
<feature type="non-terminal residue" evidence="3">
    <location>
        <position position="544"/>
    </location>
</feature>
<protein>
    <submittedName>
        <fullName evidence="3">Uncharacterized protein</fullName>
    </submittedName>
</protein>
<feature type="region of interest" description="Disordered" evidence="2">
    <location>
        <begin position="1"/>
        <end position="20"/>
    </location>
</feature>
<dbReference type="InParanoid" id="Q228B3"/>
<sequence>IKLITKDNKQKKQYKSKMRARQVKQRAQNLSKVSRCILKQKKSTNVFKMKKCFKKIPFIQLQEEVISGNISRHLQTYLPSSRGTNQTEKSQIRKQLRRLIQKQISPHIMDDIVESYQELLAHKYLQNGRRIQKRVLLISLKDKIWQSYQEKLTSGQPSSLFLQELVEKSKISNQEKAKNEQNTQKQIQVSKCQASYLYDKEKKFKAERISLPNFYSFQNALKEYLREKIECKQQYIQILELVDQKSLKQQQDDQNNCKLYSIIKEILNVQRHQQKGKYLNNQTNKGNYQTKVTLTQIQRQNLLNLIIKNQINKFNRKLIHIAENQLSFPQLKLKIEKPICTDNKTQQQPNNCKYQVGSQQLKLQKLNLQDPSKLKSNREFRKLRNIFKVKEDKLIGGGICGSKQRVGTSNIIQVQKQKQNLQQIIHEKDKLEQDFQVQNSEEQQQIEDDEITFKEFNKQYKKYINDDQISEKIIEGHVRKIIEKSLYEYREYIIQVDIRHKVIDMINLLINYFLIIRQSKSTQSIQSDINLINSKLETLIIYCK</sequence>
<dbReference type="GeneID" id="7844783"/>
<keyword evidence="1" id="KW-0175">Coiled coil</keyword>
<feature type="compositionally biased region" description="Basic residues" evidence="2">
    <location>
        <begin position="11"/>
        <end position="20"/>
    </location>
</feature>
<evidence type="ECO:0000256" key="1">
    <source>
        <dbReference type="SAM" id="Coils"/>
    </source>
</evidence>